<dbReference type="Proteomes" id="UP001064632">
    <property type="component" value="Chromosome"/>
</dbReference>
<proteinExistence type="predicted"/>
<reference evidence="1" key="1">
    <citation type="submission" date="2022-09" db="EMBL/GenBank/DDBJ databases">
        <title>Tahibacter sp. nov., isolated from a fresh water.</title>
        <authorList>
            <person name="Baek J.H."/>
            <person name="Lee J.K."/>
            <person name="Kim J.M."/>
            <person name="Jeon C.O."/>
        </authorList>
    </citation>
    <scope>NUCLEOTIDE SEQUENCE</scope>
    <source>
        <strain evidence="1">W38</strain>
    </source>
</reference>
<organism evidence="1 2">
    <name type="scientific">Tahibacter amnicola</name>
    <dbReference type="NCBI Taxonomy" id="2976241"/>
    <lineage>
        <taxon>Bacteria</taxon>
        <taxon>Pseudomonadati</taxon>
        <taxon>Pseudomonadota</taxon>
        <taxon>Gammaproteobacteria</taxon>
        <taxon>Lysobacterales</taxon>
        <taxon>Rhodanobacteraceae</taxon>
        <taxon>Tahibacter</taxon>
    </lineage>
</organism>
<gene>
    <name evidence="1" type="ORF">N4264_14620</name>
</gene>
<dbReference type="EMBL" id="CP104694">
    <property type="protein sequence ID" value="UXI65989.1"/>
    <property type="molecule type" value="Genomic_DNA"/>
</dbReference>
<accession>A0ABY6B7L1</accession>
<evidence type="ECO:0000313" key="1">
    <source>
        <dbReference type="EMBL" id="UXI65989.1"/>
    </source>
</evidence>
<evidence type="ECO:0000313" key="2">
    <source>
        <dbReference type="Proteomes" id="UP001064632"/>
    </source>
</evidence>
<dbReference type="RefSeq" id="WP_261692979.1">
    <property type="nucleotide sequence ID" value="NZ_CP104694.1"/>
</dbReference>
<sequence>MVERVIPMPKERPHQHCLERQKQARRATGAPRPDFWHVFDLFFATRPIGAEAGHGSWVAGDIVRVASVIGQAIAPRSPTAGTGERIAR</sequence>
<keyword evidence="2" id="KW-1185">Reference proteome</keyword>
<protein>
    <submittedName>
        <fullName evidence="1">Uncharacterized protein</fullName>
    </submittedName>
</protein>
<name>A0ABY6B7L1_9GAMM</name>